<accession>A0ACC1TC57</accession>
<name>A0ACC1TC57_9APHY</name>
<gene>
    <name evidence="1" type="ORF">NM688_g1316</name>
</gene>
<dbReference type="EMBL" id="JANHOG010000136">
    <property type="protein sequence ID" value="KAJ3557725.1"/>
    <property type="molecule type" value="Genomic_DNA"/>
</dbReference>
<reference evidence="1" key="1">
    <citation type="submission" date="2022-07" db="EMBL/GenBank/DDBJ databases">
        <title>Genome Sequence of Phlebia brevispora.</title>
        <authorList>
            <person name="Buettner E."/>
        </authorList>
    </citation>
    <scope>NUCLEOTIDE SEQUENCE</scope>
    <source>
        <strain evidence="1">MPL23</strain>
    </source>
</reference>
<proteinExistence type="predicted"/>
<evidence type="ECO:0000313" key="1">
    <source>
        <dbReference type="EMBL" id="KAJ3557725.1"/>
    </source>
</evidence>
<protein>
    <submittedName>
        <fullName evidence="1">Uncharacterized protein</fullName>
    </submittedName>
</protein>
<comment type="caution">
    <text evidence="1">The sequence shown here is derived from an EMBL/GenBank/DDBJ whole genome shotgun (WGS) entry which is preliminary data.</text>
</comment>
<dbReference type="Proteomes" id="UP001148662">
    <property type="component" value="Unassembled WGS sequence"/>
</dbReference>
<keyword evidence="2" id="KW-1185">Reference proteome</keyword>
<organism evidence="1 2">
    <name type="scientific">Phlebia brevispora</name>
    <dbReference type="NCBI Taxonomy" id="194682"/>
    <lineage>
        <taxon>Eukaryota</taxon>
        <taxon>Fungi</taxon>
        <taxon>Dikarya</taxon>
        <taxon>Basidiomycota</taxon>
        <taxon>Agaricomycotina</taxon>
        <taxon>Agaricomycetes</taxon>
        <taxon>Polyporales</taxon>
        <taxon>Meruliaceae</taxon>
        <taxon>Phlebia</taxon>
    </lineage>
</organism>
<evidence type="ECO:0000313" key="2">
    <source>
        <dbReference type="Proteomes" id="UP001148662"/>
    </source>
</evidence>
<sequence>MLESFEHTRRHMRPSLFAKQRDNSTNNDSIATGITDEEVVLLGRQPKQGSKATPHDFEHAATFVISFRDERPGRNPLGKSAAWYKSVPMNTPTPQLLLTSQSPLPKAMAKILSSLLVHAVTAAVVLAISNASGVFALPQGWDKLDHEAREILARATPAAPHFVVYGDAYDPGTTGPPPTSDITGFNVFALSFLLLEGAWDKAEEWTTLTASQRSTVKSQYASAGISLIVSAFGSTDVPTSSGADPIATANTMAAWVIEYDLDGIDVDYEVRIHLFTQARVSFRGSLQDFNAFDGGTGSAENWLISFTQQLRTQLPEGQYILTHAPVAPWFAPNLWGGGGYLKVNSEVGSLIDWYNVQFYNQGSSEYTTCSGLLTTSSSTWPETALFQIAASGVPLSKLVIGKPATSSDASNGFMSTSTLASCVSQAKSEGWNAGVMVWEFPDAASAWITAESQNLSSCSSKDSKRFSTASMVSQFLSRLVCAAGLFTCAVFAAPTGQTKRDVPAAPHFVLYTDKWVSGETGPPSVSSIDGFNVLALSFLLIEGAWDQAEVWASLTDDERSTIKSQYNDAGIKLIVSAFGSSDVPTSAGADPVATANTMAAWVQQYNLDGIDVDYEDFNAIDDNEGGEEWLITFTQQLRSQLPQGEYIITHAPVAPWFEPNVWGGGGYLKVDQAVGDLIDWYNVQFYNQGTTEYTDCNGLLTDSSSQNPGSALFQIAANGVSLDKLVIGKPANSGDANNGYIDPATLATCVEDAKNQGWDAGVMVWEFPDAAASWIETVRADSWPVHARYSYVNTEKSYCVHAMGEIVRASAPAENKSIFEVSDLHSFNPQIPSHPVPPCLSTHTGYVGFDQPEQPKSFTINPARRHTGNGGPATLSTLTCTNGTTSESMITQRERPPLIHLACGNSIMSDSDATSSVAAADEQVLLATNYLTYASISVTVGSSGGYSDSRPIRSALHSVIHSIMQTCTMRTFVLSAIVELMPIVIAAVFSALRVFALLEHGYICSIWVLACGLGPVVMNLYEVIMVSSVFYADDNGSKLCAGILKASVASPKTVLTCCKTQPDNREFCSSRQAISLNIQSVSKILLQDGSIYFIASLGRNVVEGATTLSDILSNSQDSMKAALAEPIATVSGTLQSILISRFIVNLRHASSNNESTLRSFSRFSGPHFRIPQMITAEGIIESMGGPLEFREQVLWEEEDHHTDSDEEGLKPEDEAGPSVRRDLGSDRGQLVEECD</sequence>